<evidence type="ECO:0000313" key="3">
    <source>
        <dbReference type="Proteomes" id="UP000650582"/>
    </source>
</evidence>
<comment type="caution">
    <text evidence="2">The sequence shown here is derived from an EMBL/GenBank/DDBJ whole genome shotgun (WGS) entry which is preliminary data.</text>
</comment>
<organism evidence="2 3">
    <name type="scientific">Rhizoctonia solani</name>
    <dbReference type="NCBI Taxonomy" id="456999"/>
    <lineage>
        <taxon>Eukaryota</taxon>
        <taxon>Fungi</taxon>
        <taxon>Dikarya</taxon>
        <taxon>Basidiomycota</taxon>
        <taxon>Agaricomycotina</taxon>
        <taxon>Agaricomycetes</taxon>
        <taxon>Cantharellales</taxon>
        <taxon>Ceratobasidiaceae</taxon>
        <taxon>Rhizoctonia</taxon>
    </lineage>
</organism>
<dbReference type="Proteomes" id="UP000650582">
    <property type="component" value="Unassembled WGS sequence"/>
</dbReference>
<accession>A0A8H7HHD3</accession>
<protein>
    <submittedName>
        <fullName evidence="2">Acetyltransferase (GNAT) domain</fullName>
    </submittedName>
</protein>
<sequence>MPSLSTRPNITFSVHSSPTDFLSVAFEHLSRREERSNIILALALEAQEKEQQTGSEASTGNNFWICIWTTRASPQSRATNWSLDFVFALNDNHFGGYPLFIWSGHPSCDLTPAFIEQRVRLAVVQLYKSIPSQRIFSAFGLVPVVCAFRSAWTHISGHNPEPAPFYSVKLSYCTNNTLKTAPSSLPCSDSVKLAEMEDLDQVATLCNGLARDSIYFTLQDDRSNTEALKLIRDRRIWVYRTRDTSGRVRIASMVCSSRSSQSVAAITKIYTAAEFRGRQFAKRLMHWVTQHLLQNEGKDTVVLYVSHGDPVERVCHQVGYTGLCGAPRPELVEDWLEIGFQVSPQARLSSLLQSNEQTSQNTIRGHW</sequence>
<proteinExistence type="predicted"/>
<dbReference type="SUPFAM" id="SSF55729">
    <property type="entry name" value="Acyl-CoA N-acyltransferases (Nat)"/>
    <property type="match status" value="1"/>
</dbReference>
<dbReference type="Gene3D" id="3.40.630.30">
    <property type="match status" value="1"/>
</dbReference>
<name>A0A8H7HHD3_9AGAM</name>
<dbReference type="AlphaFoldDB" id="A0A8H7HHD3"/>
<dbReference type="GO" id="GO:0016747">
    <property type="term" value="F:acyltransferase activity, transferring groups other than amino-acyl groups"/>
    <property type="evidence" value="ECO:0007669"/>
    <property type="project" value="InterPro"/>
</dbReference>
<dbReference type="EMBL" id="JACYCC010000025">
    <property type="protein sequence ID" value="KAF8684653.1"/>
    <property type="molecule type" value="Genomic_DNA"/>
</dbReference>
<gene>
    <name evidence="2" type="ORF">RHS04_01190</name>
</gene>
<dbReference type="InterPro" id="IPR000182">
    <property type="entry name" value="GNAT_dom"/>
</dbReference>
<dbReference type="Pfam" id="PF00583">
    <property type="entry name" value="Acetyltransf_1"/>
    <property type="match status" value="1"/>
</dbReference>
<reference evidence="2" key="1">
    <citation type="submission" date="2020-09" db="EMBL/GenBank/DDBJ databases">
        <title>Comparative genome analyses of four rice-infecting Rhizoctonia solani isolates reveal extensive enrichment of homogalacturonan modification genes.</title>
        <authorList>
            <person name="Lee D.-Y."/>
            <person name="Jeon J."/>
            <person name="Kim K.-T."/>
            <person name="Cheong K."/>
            <person name="Song H."/>
            <person name="Choi G."/>
            <person name="Ko J."/>
            <person name="Opiyo S.O."/>
            <person name="Zuo S."/>
            <person name="Madhav S."/>
            <person name="Lee Y.-H."/>
            <person name="Wang G.-L."/>
        </authorList>
    </citation>
    <scope>NUCLEOTIDE SEQUENCE</scope>
    <source>
        <strain evidence="2">AG1-IA YN-7</strain>
    </source>
</reference>
<evidence type="ECO:0000259" key="1">
    <source>
        <dbReference type="Pfam" id="PF00583"/>
    </source>
</evidence>
<evidence type="ECO:0000313" key="2">
    <source>
        <dbReference type="EMBL" id="KAF8684653.1"/>
    </source>
</evidence>
<feature type="domain" description="N-acetyltransferase" evidence="1">
    <location>
        <begin position="231"/>
        <end position="307"/>
    </location>
</feature>
<dbReference type="InterPro" id="IPR016181">
    <property type="entry name" value="Acyl_CoA_acyltransferase"/>
</dbReference>
<keyword evidence="2" id="KW-0808">Transferase</keyword>